<organism evidence="8 9">
    <name type="scientific">Theobroma cacao</name>
    <name type="common">Cacao</name>
    <name type="synonym">Cocoa</name>
    <dbReference type="NCBI Taxonomy" id="3641"/>
    <lineage>
        <taxon>Eukaryota</taxon>
        <taxon>Viridiplantae</taxon>
        <taxon>Streptophyta</taxon>
        <taxon>Embryophyta</taxon>
        <taxon>Tracheophyta</taxon>
        <taxon>Spermatophyta</taxon>
        <taxon>Magnoliopsida</taxon>
        <taxon>eudicotyledons</taxon>
        <taxon>Gunneridae</taxon>
        <taxon>Pentapetalae</taxon>
        <taxon>rosids</taxon>
        <taxon>malvids</taxon>
        <taxon>Malvales</taxon>
        <taxon>Malvaceae</taxon>
        <taxon>Byttnerioideae</taxon>
        <taxon>Theobroma</taxon>
    </lineage>
</organism>
<proteinExistence type="inferred from homology"/>
<evidence type="ECO:0000256" key="2">
    <source>
        <dbReference type="ARBA" id="ARBA00006722"/>
    </source>
</evidence>
<dbReference type="GO" id="GO:0005576">
    <property type="term" value="C:extracellular region"/>
    <property type="evidence" value="ECO:0007669"/>
    <property type="project" value="UniProtKB-SubCell"/>
</dbReference>
<dbReference type="PANTHER" id="PTHR34453">
    <property type="entry name" value="DEFENSIN-LIKE (DEFL) FAMILY PROTEIN-RELATED"/>
    <property type="match status" value="1"/>
</dbReference>
<evidence type="ECO:0000256" key="1">
    <source>
        <dbReference type="ARBA" id="ARBA00004613"/>
    </source>
</evidence>
<keyword evidence="5" id="KW-0295">Fungicide</keyword>
<evidence type="ECO:0000256" key="5">
    <source>
        <dbReference type="ARBA" id="ARBA00022577"/>
    </source>
</evidence>
<dbReference type="Proteomes" id="UP000026915">
    <property type="component" value="Chromosome 5"/>
</dbReference>
<keyword evidence="9" id="KW-1185">Reference proteome</keyword>
<evidence type="ECO:0000256" key="3">
    <source>
        <dbReference type="ARBA" id="ARBA00022525"/>
    </source>
</evidence>
<dbReference type="GO" id="GO:0050832">
    <property type="term" value="P:defense response to fungus"/>
    <property type="evidence" value="ECO:0007669"/>
    <property type="project" value="UniProtKB-KW"/>
</dbReference>
<dbReference type="EMBL" id="CM001883">
    <property type="protein sequence ID" value="EOY09963.1"/>
    <property type="molecule type" value="Genomic_DNA"/>
</dbReference>
<keyword evidence="4" id="KW-0929">Antimicrobial</keyword>
<keyword evidence="3" id="KW-0964">Secreted</keyword>
<comment type="similarity">
    <text evidence="2">Belongs to the DEFL family.</text>
</comment>
<name>A0A061EZ61_THECC</name>
<dbReference type="Pfam" id="PF10868">
    <property type="entry name" value="Defensin_like"/>
    <property type="match status" value="1"/>
</dbReference>
<evidence type="ECO:0000313" key="8">
    <source>
        <dbReference type="EMBL" id="EOY09963.1"/>
    </source>
</evidence>
<evidence type="ECO:0000313" key="9">
    <source>
        <dbReference type="Proteomes" id="UP000026915"/>
    </source>
</evidence>
<accession>A0A061EZ61</accession>
<keyword evidence="7" id="KW-0611">Plant defense</keyword>
<dbReference type="AlphaFoldDB" id="A0A061EZ61"/>
<dbReference type="PANTHER" id="PTHR34453:SF3">
    <property type="entry name" value="DEFENSIN-LIKE (DEFL) FAMILY PROTEIN-RELATED"/>
    <property type="match status" value="1"/>
</dbReference>
<evidence type="ECO:0000256" key="4">
    <source>
        <dbReference type="ARBA" id="ARBA00022529"/>
    </source>
</evidence>
<dbReference type="GO" id="GO:0031640">
    <property type="term" value="P:killing of cells of another organism"/>
    <property type="evidence" value="ECO:0007669"/>
    <property type="project" value="UniProtKB-KW"/>
</dbReference>
<evidence type="ECO:0000256" key="6">
    <source>
        <dbReference type="ARBA" id="ARBA00022729"/>
    </source>
</evidence>
<keyword evidence="6" id="KW-0732">Signal</keyword>
<dbReference type="InterPro" id="IPR022618">
    <property type="entry name" value="Defensin-like_20-28"/>
</dbReference>
<reference evidence="8 9" key="1">
    <citation type="journal article" date="2013" name="Genome Biol.">
        <title>The genome sequence of the most widely cultivated cacao type and its use to identify candidate genes regulating pod color.</title>
        <authorList>
            <person name="Motamayor J.C."/>
            <person name="Mockaitis K."/>
            <person name="Schmutz J."/>
            <person name="Haiminen N."/>
            <person name="Iii D.L."/>
            <person name="Cornejo O."/>
            <person name="Findley S.D."/>
            <person name="Zheng P."/>
            <person name="Utro F."/>
            <person name="Royaert S."/>
            <person name="Saski C."/>
            <person name="Jenkins J."/>
            <person name="Podicheti R."/>
            <person name="Zhao M."/>
            <person name="Scheffler B.E."/>
            <person name="Stack J.C."/>
            <person name="Feltus F.A."/>
            <person name="Mustiga G.M."/>
            <person name="Amores F."/>
            <person name="Phillips W."/>
            <person name="Marelli J.P."/>
            <person name="May G.D."/>
            <person name="Shapiro H."/>
            <person name="Ma J."/>
            <person name="Bustamante C.D."/>
            <person name="Schnell R.J."/>
            <person name="Main D."/>
            <person name="Gilbert D."/>
            <person name="Parida L."/>
            <person name="Kuhn D.N."/>
        </authorList>
    </citation>
    <scope>NUCLEOTIDE SEQUENCE [LARGE SCALE GENOMIC DNA]</scope>
    <source>
        <strain evidence="9">cv. Matina 1-6</strain>
    </source>
</reference>
<comment type="subcellular location">
    <subcellularLocation>
        <location evidence="1">Secreted</location>
    </subcellularLocation>
</comment>
<evidence type="ECO:0000256" key="7">
    <source>
        <dbReference type="ARBA" id="ARBA00022821"/>
    </source>
</evidence>
<sequence length="290" mass="34081">MKELISKPDTLWVRVLMHKYNFNRVSCSYHIMKSGYSNLWRSRSKLWCKFIKNVRWSINDGASISFWSDIWLGDLPLLNNATDKVFLVDMRDRVRDYMMSNGEWDKYRLTFMLPVEMVKKILYLIHPSLSASLDMPYWALTSFGDLTISSTYDQLKTLFDSDKRVRHRLLFDASCSQCCVVETEFSIFDVPWSIIFVITYWYIWKCRNLLIFEGCEISLEKQLSIIKNFTEVASKGRCCKNHLALGRCLPSHDEDPNTSGKCWSYCSLECRGGVCKRMSSARRHQCHCYC</sequence>
<dbReference type="HOGENOM" id="CLU_961106_0_0_1"/>
<dbReference type="InParanoid" id="A0A061EZ61"/>
<gene>
    <name evidence="8" type="ORF">TCM_025332</name>
</gene>
<dbReference type="eggNOG" id="KOG1075">
    <property type="taxonomic scope" value="Eukaryota"/>
</dbReference>
<protein>
    <submittedName>
        <fullName evidence="8">Uncharacterized protein</fullName>
    </submittedName>
</protein>
<dbReference type="Gramene" id="EOY09963">
    <property type="protein sequence ID" value="EOY09963"/>
    <property type="gene ID" value="TCM_025332"/>
</dbReference>